<dbReference type="CDD" id="cd04301">
    <property type="entry name" value="NAT_SF"/>
    <property type="match status" value="1"/>
</dbReference>
<dbReference type="STRING" id="2342.SOPEG_1304"/>
<evidence type="ECO:0000313" key="3">
    <source>
        <dbReference type="Proteomes" id="UP000019025"/>
    </source>
</evidence>
<dbReference type="KEGG" id="pes:SOPEG_1304"/>
<dbReference type="SUPFAM" id="SSF55729">
    <property type="entry name" value="Acyl-CoA N-acyltransferases (Nat)"/>
    <property type="match status" value="1"/>
</dbReference>
<dbReference type="InterPro" id="IPR000182">
    <property type="entry name" value="GNAT_dom"/>
</dbReference>
<dbReference type="HOGENOM" id="CLU_081840_2_1_6"/>
<dbReference type="Proteomes" id="UP000019025">
    <property type="component" value="Chromosome"/>
</dbReference>
<gene>
    <name evidence="2" type="primary">yhbS</name>
    <name evidence="2" type="ORF">SOPEG_1304</name>
</gene>
<reference evidence="2 3" key="1">
    <citation type="journal article" date="2014" name="Genome Biol. Evol.">
        <title>Genome degeneration and adaptation in a nascent stage of symbiosis.</title>
        <authorList>
            <person name="Oakeson K.F."/>
            <person name="Gil R."/>
            <person name="Clayton A.L."/>
            <person name="Dunn D.M."/>
            <person name="von Niederhausern A.C."/>
            <person name="Hamil C."/>
            <person name="Aoyagi A."/>
            <person name="Duval B."/>
            <person name="Baca A."/>
            <person name="Silva F.J."/>
            <person name="Vallier A."/>
            <person name="Jackson D.G."/>
            <person name="Latorre A."/>
            <person name="Weiss R.B."/>
            <person name="Heddi A."/>
            <person name="Moya A."/>
            <person name="Dale C."/>
        </authorList>
    </citation>
    <scope>NUCLEOTIDE SEQUENCE [LARGE SCALE GENOMIC DNA]</scope>
    <source>
        <strain evidence="3">none</strain>
    </source>
</reference>
<proteinExistence type="predicted"/>
<organism evidence="2 3">
    <name type="scientific">Candidatus Sodalis pierantonii str. SOPE</name>
    <dbReference type="NCBI Taxonomy" id="2342"/>
    <lineage>
        <taxon>Bacteria</taxon>
        <taxon>Pseudomonadati</taxon>
        <taxon>Pseudomonadota</taxon>
        <taxon>Gammaproteobacteria</taxon>
        <taxon>Enterobacterales</taxon>
        <taxon>Bruguierivoracaceae</taxon>
        <taxon>Sodalis</taxon>
    </lineage>
</organism>
<keyword evidence="2" id="KW-0012">Acyltransferase</keyword>
<dbReference type="EC" id="2.3.1.-" evidence="2"/>
<accession>W0HIG3</accession>
<name>W0HIG3_9GAMM</name>
<keyword evidence="2" id="KW-0808">Transferase</keyword>
<dbReference type="Pfam" id="PF00583">
    <property type="entry name" value="Acetyltransf_1"/>
    <property type="match status" value="1"/>
</dbReference>
<evidence type="ECO:0000313" key="2">
    <source>
        <dbReference type="EMBL" id="AHF73576.1"/>
    </source>
</evidence>
<sequence>MLIRMEIPVDAPGIDSLLKRAFNRESEAALVRALREDGLLTLGVVATDDEGGVIGYASYCPIWIDGEDHQWVALAPLAVDDAWRGQGIGRQLVYKGLDTLNEFGYSAVVTLGDPSWFHRFGFEPAARWQLRTSWPGTEAAFQLFTLADNALDGVSGEVSWPAPFVHPVLRTGH</sequence>
<feature type="domain" description="N-acetyltransferase" evidence="1">
    <location>
        <begin position="1"/>
        <end position="148"/>
    </location>
</feature>
<dbReference type="GO" id="GO:0016747">
    <property type="term" value="F:acyltransferase activity, transferring groups other than amino-acyl groups"/>
    <property type="evidence" value="ECO:0007669"/>
    <property type="project" value="InterPro"/>
</dbReference>
<dbReference type="PROSITE" id="PS51186">
    <property type="entry name" value="GNAT"/>
    <property type="match status" value="1"/>
</dbReference>
<dbReference type="eggNOG" id="COG3153">
    <property type="taxonomic scope" value="Bacteria"/>
</dbReference>
<evidence type="ECO:0000259" key="1">
    <source>
        <dbReference type="PROSITE" id="PS51186"/>
    </source>
</evidence>
<dbReference type="Gene3D" id="3.40.630.30">
    <property type="match status" value="1"/>
</dbReference>
<dbReference type="RefSeq" id="WP_038468399.1">
    <property type="nucleotide sequence ID" value="NZ_CP006568.1"/>
</dbReference>
<dbReference type="PATRIC" id="fig|2342.5.peg.1367"/>
<dbReference type="InterPro" id="IPR016181">
    <property type="entry name" value="Acyl_CoA_acyltransferase"/>
</dbReference>
<protein>
    <submittedName>
        <fullName evidence="2">Acetyltransferase</fullName>
        <ecNumber evidence="2">2.3.1.-</ecNumber>
    </submittedName>
</protein>
<dbReference type="EMBL" id="CP006568">
    <property type="protein sequence ID" value="AHF73576.1"/>
    <property type="molecule type" value="Genomic_DNA"/>
</dbReference>
<keyword evidence="3" id="KW-1185">Reference proteome</keyword>
<dbReference type="AlphaFoldDB" id="W0HIG3"/>